<reference evidence="1 2" key="1">
    <citation type="journal article" date="2022" name="bioRxiv">
        <title>The genome of the oomycete Peronosclerospora sorghi, a cosmopolitan pathogen of maize and sorghum, is inflated with dispersed pseudogenes.</title>
        <authorList>
            <person name="Fletcher K."/>
            <person name="Martin F."/>
            <person name="Isakeit T."/>
            <person name="Cavanaugh K."/>
            <person name="Magill C."/>
            <person name="Michelmore R."/>
        </authorList>
    </citation>
    <scope>NUCLEOTIDE SEQUENCE [LARGE SCALE GENOMIC DNA]</scope>
    <source>
        <strain evidence="1">P6</strain>
    </source>
</reference>
<keyword evidence="2" id="KW-1185">Reference proteome</keyword>
<dbReference type="EMBL" id="CM047585">
    <property type="protein sequence ID" value="KAI9910288.1"/>
    <property type="molecule type" value="Genomic_DNA"/>
</dbReference>
<dbReference type="Proteomes" id="UP001163321">
    <property type="component" value="Chromosome 6"/>
</dbReference>
<comment type="caution">
    <text evidence="1">The sequence shown here is derived from an EMBL/GenBank/DDBJ whole genome shotgun (WGS) entry which is preliminary data.</text>
</comment>
<accession>A0ACC0VWR9</accession>
<organism evidence="1 2">
    <name type="scientific">Peronosclerospora sorghi</name>
    <dbReference type="NCBI Taxonomy" id="230839"/>
    <lineage>
        <taxon>Eukaryota</taxon>
        <taxon>Sar</taxon>
        <taxon>Stramenopiles</taxon>
        <taxon>Oomycota</taxon>
        <taxon>Peronosporomycetes</taxon>
        <taxon>Peronosporales</taxon>
        <taxon>Peronosporaceae</taxon>
        <taxon>Peronosclerospora</taxon>
    </lineage>
</organism>
<protein>
    <submittedName>
        <fullName evidence="1">Uncharacterized protein</fullName>
    </submittedName>
</protein>
<gene>
    <name evidence="1" type="ORF">PsorP6_011172</name>
</gene>
<evidence type="ECO:0000313" key="1">
    <source>
        <dbReference type="EMBL" id="KAI9910288.1"/>
    </source>
</evidence>
<evidence type="ECO:0000313" key="2">
    <source>
        <dbReference type="Proteomes" id="UP001163321"/>
    </source>
</evidence>
<proteinExistence type="predicted"/>
<sequence>MHSHMQGLAKTIYSKLFDWMVVQINAAISSDERKIDAQICVLDIFGLEDFVHNRFEQFSINYANEKLQQKFTTDVFKTVEDKYIREGLQWDHIKYQDNEGIVDAIEGKMGIIALMNDHLRQPRDTEEALHVIVAPNSNKSAIEFDKRTIVEQLRSAGVIEVIRITRSGYQSRLTPTELATRYAIMFPPSMYTKDVRRTCSVFMETVGRKSPLDYQTGKP</sequence>
<name>A0ACC0VWR9_9STRA</name>